<proteinExistence type="predicted"/>
<protein>
    <submittedName>
        <fullName evidence="3">Uncharacterized protein</fullName>
    </submittedName>
</protein>
<feature type="compositionally biased region" description="Basic and acidic residues" evidence="1">
    <location>
        <begin position="8"/>
        <end position="20"/>
    </location>
</feature>
<dbReference type="WBParaSite" id="nRc.2.0.1.t34720-RA">
    <property type="protein sequence ID" value="nRc.2.0.1.t34720-RA"/>
    <property type="gene ID" value="nRc.2.0.1.g34720"/>
</dbReference>
<organism evidence="2 3">
    <name type="scientific">Romanomermis culicivorax</name>
    <name type="common">Nematode worm</name>
    <dbReference type="NCBI Taxonomy" id="13658"/>
    <lineage>
        <taxon>Eukaryota</taxon>
        <taxon>Metazoa</taxon>
        <taxon>Ecdysozoa</taxon>
        <taxon>Nematoda</taxon>
        <taxon>Enoplea</taxon>
        <taxon>Dorylaimia</taxon>
        <taxon>Mermithida</taxon>
        <taxon>Mermithoidea</taxon>
        <taxon>Mermithidae</taxon>
        <taxon>Romanomermis</taxon>
    </lineage>
</organism>
<name>A0A915K974_ROMCU</name>
<evidence type="ECO:0000313" key="2">
    <source>
        <dbReference type="Proteomes" id="UP000887565"/>
    </source>
</evidence>
<evidence type="ECO:0000313" key="3">
    <source>
        <dbReference type="WBParaSite" id="nRc.2.0.1.t34720-RA"/>
    </source>
</evidence>
<accession>A0A915K974</accession>
<reference evidence="3" key="1">
    <citation type="submission" date="2022-11" db="UniProtKB">
        <authorList>
            <consortium name="WormBaseParasite"/>
        </authorList>
    </citation>
    <scope>IDENTIFICATION</scope>
</reference>
<feature type="region of interest" description="Disordered" evidence="1">
    <location>
        <begin position="1"/>
        <end position="64"/>
    </location>
</feature>
<dbReference type="Proteomes" id="UP000887565">
    <property type="component" value="Unplaced"/>
</dbReference>
<sequence length="64" mass="6979">MISMNAEKQSKKGTRVERATNKPFKRASSVETQLTSQMRANKSTQLSNGLIRPALANSGSLTLN</sequence>
<evidence type="ECO:0000256" key="1">
    <source>
        <dbReference type="SAM" id="MobiDB-lite"/>
    </source>
</evidence>
<keyword evidence="2" id="KW-1185">Reference proteome</keyword>
<dbReference type="AlphaFoldDB" id="A0A915K974"/>
<feature type="compositionally biased region" description="Polar residues" evidence="1">
    <location>
        <begin position="29"/>
        <end position="48"/>
    </location>
</feature>